<accession>A0A6A5P0P5</accession>
<dbReference type="SUPFAM" id="SSF54403">
    <property type="entry name" value="Cystatin/monellin"/>
    <property type="match status" value="1"/>
</dbReference>
<name>A0A6A5P0P5_LUPAL</name>
<gene>
    <name evidence="1" type="ORF">Lalb_Chr18g0057031</name>
</gene>
<reference evidence="2" key="1">
    <citation type="journal article" date="2020" name="Nat. Commun.">
        <title>Genome sequence of the cluster root forming white lupin.</title>
        <authorList>
            <person name="Hufnagel B."/>
            <person name="Marques A."/>
            <person name="Soriano A."/>
            <person name="Marques L."/>
            <person name="Divol F."/>
            <person name="Doumas P."/>
            <person name="Sallet E."/>
            <person name="Mancinotti D."/>
            <person name="Carrere S."/>
            <person name="Marande W."/>
            <person name="Arribat S."/>
            <person name="Keller J."/>
            <person name="Huneau C."/>
            <person name="Blein T."/>
            <person name="Aime D."/>
            <person name="Laguerre M."/>
            <person name="Taylor J."/>
            <person name="Schubert V."/>
            <person name="Nelson M."/>
            <person name="Geu-Flores F."/>
            <person name="Crespi M."/>
            <person name="Gallardo-Guerrero K."/>
            <person name="Delaux P.-M."/>
            <person name="Salse J."/>
            <person name="Berges H."/>
            <person name="Guyot R."/>
            <person name="Gouzy J."/>
            <person name="Peret B."/>
        </authorList>
    </citation>
    <scope>NUCLEOTIDE SEQUENCE [LARGE SCALE GENOMIC DNA]</scope>
    <source>
        <strain evidence="2">cv. Amiga</strain>
    </source>
</reference>
<dbReference type="Pfam" id="PF16845">
    <property type="entry name" value="SQAPI"/>
    <property type="match status" value="1"/>
</dbReference>
<dbReference type="EMBL" id="WOCE01000018">
    <property type="protein sequence ID" value="KAE9594746.1"/>
    <property type="molecule type" value="Genomic_DNA"/>
</dbReference>
<dbReference type="Proteomes" id="UP000447434">
    <property type="component" value="Chromosome 18"/>
</dbReference>
<dbReference type="PANTHER" id="PTHR47364">
    <property type="entry name" value="CYSTEINE PROTEINASE INHIBITOR 5"/>
    <property type="match status" value="1"/>
</dbReference>
<dbReference type="SMART" id="SM00043">
    <property type="entry name" value="CY"/>
    <property type="match status" value="1"/>
</dbReference>
<dbReference type="Gene3D" id="3.10.450.10">
    <property type="match status" value="1"/>
</dbReference>
<comment type="caution">
    <text evidence="1">The sequence shown here is derived from an EMBL/GenBank/DDBJ whole genome shotgun (WGS) entry which is preliminary data.</text>
</comment>
<dbReference type="OrthoDB" id="2016588at2759"/>
<dbReference type="CDD" id="cd00042">
    <property type="entry name" value="CY"/>
    <property type="match status" value="1"/>
</dbReference>
<protein>
    <submittedName>
        <fullName evidence="1">Putative Cystatin domain-containing protein</fullName>
    </submittedName>
</protein>
<evidence type="ECO:0000313" key="1">
    <source>
        <dbReference type="EMBL" id="KAE9594746.1"/>
    </source>
</evidence>
<dbReference type="GO" id="GO:0004869">
    <property type="term" value="F:cysteine-type endopeptidase inhibitor activity"/>
    <property type="evidence" value="ECO:0007669"/>
    <property type="project" value="InterPro"/>
</dbReference>
<dbReference type="InterPro" id="IPR000010">
    <property type="entry name" value="Cystatin_dom"/>
</dbReference>
<dbReference type="InterPro" id="IPR046350">
    <property type="entry name" value="Cystatin_sf"/>
</dbReference>
<dbReference type="AlphaFoldDB" id="A0A6A5P0P5"/>
<proteinExistence type="predicted"/>
<evidence type="ECO:0000313" key="2">
    <source>
        <dbReference type="Proteomes" id="UP000447434"/>
    </source>
</evidence>
<organism evidence="1 2">
    <name type="scientific">Lupinus albus</name>
    <name type="common">White lupine</name>
    <name type="synonym">Lupinus termis</name>
    <dbReference type="NCBI Taxonomy" id="3870"/>
    <lineage>
        <taxon>Eukaryota</taxon>
        <taxon>Viridiplantae</taxon>
        <taxon>Streptophyta</taxon>
        <taxon>Embryophyta</taxon>
        <taxon>Tracheophyta</taxon>
        <taxon>Spermatophyta</taxon>
        <taxon>Magnoliopsida</taxon>
        <taxon>eudicotyledons</taxon>
        <taxon>Gunneridae</taxon>
        <taxon>Pentapetalae</taxon>
        <taxon>rosids</taxon>
        <taxon>fabids</taxon>
        <taxon>Fabales</taxon>
        <taxon>Fabaceae</taxon>
        <taxon>Papilionoideae</taxon>
        <taxon>50 kb inversion clade</taxon>
        <taxon>genistoids sensu lato</taxon>
        <taxon>core genistoids</taxon>
        <taxon>Genisteae</taxon>
        <taxon>Lupinus</taxon>
    </lineage>
</organism>
<sequence>MVAAARIGGWTAIKNINDPHVKEIADFAVTENNKQSGDKLKLKSVIKGETQVVSGTNYRLILTVLIHEVNYGRLIE</sequence>
<keyword evidence="2" id="KW-1185">Reference proteome</keyword>
<dbReference type="PANTHER" id="PTHR47364:SF2">
    <property type="entry name" value="CYSTEINE PROTEINASE INHIBITOR 5"/>
    <property type="match status" value="1"/>
</dbReference>